<feature type="active site" description="Nucleophile" evidence="8">
    <location>
        <position position="257"/>
    </location>
</feature>
<keyword evidence="8" id="KW-0055">Arginine biosynthesis</keyword>
<dbReference type="GO" id="GO:0044205">
    <property type="term" value="P:'de novo' UMP biosynthetic process"/>
    <property type="evidence" value="ECO:0007669"/>
    <property type="project" value="UniProtKB-UniRule"/>
</dbReference>
<dbReference type="GO" id="GO:0005524">
    <property type="term" value="F:ATP binding"/>
    <property type="evidence" value="ECO:0007669"/>
    <property type="project" value="UniProtKB-UniRule"/>
</dbReference>
<dbReference type="PRINTS" id="PR00097">
    <property type="entry name" value="ANTSNTHASEII"/>
</dbReference>
<comment type="function">
    <text evidence="8">Small subunit of the glutamine-dependent carbamoyl phosphate synthetase (CPSase). CPSase catalyzes the formation of carbamoyl phosphate from the ammonia moiety of glutamine, carbonate, and phosphate donated by ATP, constituting the first step of 2 biosynthetic pathways, one leading to arginine and/or urea and the other to pyrimidine nucleotides. The small subunit (glutamine amidotransferase) binds and cleaves glutamine to supply the large subunit with the substrate ammonia.</text>
</comment>
<comment type="pathway">
    <text evidence="8">Pyrimidine metabolism; UMP biosynthesis via de novo pathway; (S)-dihydroorotate from bicarbonate: step 1/3.</text>
</comment>
<dbReference type="InterPro" id="IPR006274">
    <property type="entry name" value="CarbamoylP_synth_ssu"/>
</dbReference>
<comment type="similarity">
    <text evidence="2 8">Belongs to the CarA family.</text>
</comment>
<feature type="binding site" evidence="8">
    <location>
        <position position="229"/>
    </location>
    <ligand>
        <name>L-glutamine</name>
        <dbReference type="ChEBI" id="CHEBI:58359"/>
    </ligand>
</feature>
<protein>
    <recommendedName>
        <fullName evidence="8">Carbamoyl phosphate synthase small chain</fullName>
        <ecNumber evidence="8">6.3.5.5</ecNumber>
    </recommendedName>
    <alternativeName>
        <fullName evidence="8">Carbamoyl phosphate synthetase glutamine chain</fullName>
    </alternativeName>
</protein>
<dbReference type="SMART" id="SM01097">
    <property type="entry name" value="CPSase_sm_chain"/>
    <property type="match status" value="1"/>
</dbReference>
<keyword evidence="8" id="KW-0665">Pyrimidine biosynthesis</keyword>
<dbReference type="EC" id="6.3.5.5" evidence="8"/>
<dbReference type="EMBL" id="DXEZ01000056">
    <property type="protein sequence ID" value="HIX53763.1"/>
    <property type="molecule type" value="Genomic_DNA"/>
</dbReference>
<evidence type="ECO:0000256" key="8">
    <source>
        <dbReference type="HAMAP-Rule" id="MF_01209"/>
    </source>
</evidence>
<feature type="binding site" evidence="8">
    <location>
        <position position="258"/>
    </location>
    <ligand>
        <name>L-glutamine</name>
        <dbReference type="ChEBI" id="CHEBI:58359"/>
    </ligand>
</feature>
<dbReference type="InterPro" id="IPR029062">
    <property type="entry name" value="Class_I_gatase-like"/>
</dbReference>
<comment type="subunit">
    <text evidence="8">Composed of two chains; the small (or glutamine) chain promotes the hydrolysis of glutamine to ammonia, which is used by the large (or ammonia) chain to synthesize carbamoyl phosphate. Tetramer of heterodimers (alpha,beta)4.</text>
</comment>
<feature type="binding site" evidence="8">
    <location>
        <position position="302"/>
    </location>
    <ligand>
        <name>L-glutamine</name>
        <dbReference type="ChEBI" id="CHEBI:58359"/>
    </ligand>
</feature>
<keyword evidence="5 8" id="KW-0067">ATP-binding</keyword>
<evidence type="ECO:0000256" key="2">
    <source>
        <dbReference type="ARBA" id="ARBA00007800"/>
    </source>
</evidence>
<evidence type="ECO:0000256" key="3">
    <source>
        <dbReference type="ARBA" id="ARBA00022598"/>
    </source>
</evidence>
<dbReference type="GO" id="GO:0004088">
    <property type="term" value="F:carbamoyl-phosphate synthase (glutamine-hydrolyzing) activity"/>
    <property type="evidence" value="ECO:0007669"/>
    <property type="project" value="UniProtKB-UniRule"/>
</dbReference>
<dbReference type="PRINTS" id="PR00099">
    <property type="entry name" value="CPSGATASE"/>
</dbReference>
<reference evidence="10" key="2">
    <citation type="submission" date="2021-04" db="EMBL/GenBank/DDBJ databases">
        <authorList>
            <person name="Gilroy R."/>
        </authorList>
    </citation>
    <scope>NUCLEOTIDE SEQUENCE</scope>
    <source>
        <strain evidence="10">1719</strain>
    </source>
</reference>
<dbReference type="GO" id="GO:0006526">
    <property type="term" value="P:L-arginine biosynthetic process"/>
    <property type="evidence" value="ECO:0007669"/>
    <property type="project" value="UniProtKB-UniRule"/>
</dbReference>
<comment type="catalytic activity">
    <reaction evidence="8">
        <text>L-glutamine + H2O = L-glutamate + NH4(+)</text>
        <dbReference type="Rhea" id="RHEA:15889"/>
        <dbReference type="ChEBI" id="CHEBI:15377"/>
        <dbReference type="ChEBI" id="CHEBI:28938"/>
        <dbReference type="ChEBI" id="CHEBI:29985"/>
        <dbReference type="ChEBI" id="CHEBI:58359"/>
    </reaction>
</comment>
<evidence type="ECO:0000256" key="7">
    <source>
        <dbReference type="ARBA" id="ARBA00048816"/>
    </source>
</evidence>
<dbReference type="Pfam" id="PF00117">
    <property type="entry name" value="GATase"/>
    <property type="match status" value="1"/>
</dbReference>
<keyword evidence="3 8" id="KW-0436">Ligase</keyword>
<dbReference type="Gene3D" id="3.40.50.880">
    <property type="match status" value="1"/>
</dbReference>
<dbReference type="GO" id="GO:0006541">
    <property type="term" value="P:glutamine metabolic process"/>
    <property type="evidence" value="ECO:0007669"/>
    <property type="project" value="InterPro"/>
</dbReference>
<feature type="binding site" evidence="8">
    <location>
        <position position="231"/>
    </location>
    <ligand>
        <name>L-glutamine</name>
        <dbReference type="ChEBI" id="CHEBI:58359"/>
    </ligand>
</feature>
<evidence type="ECO:0000256" key="5">
    <source>
        <dbReference type="ARBA" id="ARBA00022840"/>
    </source>
</evidence>
<dbReference type="SUPFAM" id="SSF52317">
    <property type="entry name" value="Class I glutamine amidotransferase-like"/>
    <property type="match status" value="1"/>
</dbReference>
<keyword evidence="6 8" id="KW-0315">Glutamine amidotransferase</keyword>
<evidence type="ECO:0000313" key="10">
    <source>
        <dbReference type="EMBL" id="HIX53763.1"/>
    </source>
</evidence>
<evidence type="ECO:0000313" key="11">
    <source>
        <dbReference type="Proteomes" id="UP000824156"/>
    </source>
</evidence>
<dbReference type="NCBIfam" id="NF009475">
    <property type="entry name" value="PRK12838.1"/>
    <property type="match status" value="1"/>
</dbReference>
<dbReference type="HAMAP" id="MF_01209">
    <property type="entry name" value="CPSase_S_chain"/>
    <property type="match status" value="1"/>
</dbReference>
<dbReference type="Gene3D" id="3.50.30.20">
    <property type="entry name" value="Carbamoyl-phosphate synthase small subunit, N-terminal domain"/>
    <property type="match status" value="1"/>
</dbReference>
<gene>
    <name evidence="8 10" type="primary">carA</name>
    <name evidence="10" type="ORF">H9853_01955</name>
</gene>
<dbReference type="AlphaFoldDB" id="A0A9D1W7A4"/>
<dbReference type="NCBIfam" id="TIGR01368">
    <property type="entry name" value="CPSaseIIsmall"/>
    <property type="match status" value="1"/>
</dbReference>
<dbReference type="InterPro" id="IPR050472">
    <property type="entry name" value="Anth_synth/Amidotransfase"/>
</dbReference>
<proteinExistence type="inferred from homology"/>
<dbReference type="InterPro" id="IPR036480">
    <property type="entry name" value="CarbP_synth_ssu_N_sf"/>
</dbReference>
<keyword evidence="4 8" id="KW-0547">Nucleotide-binding</keyword>
<feature type="active site" evidence="8">
    <location>
        <position position="345"/>
    </location>
</feature>
<dbReference type="PANTHER" id="PTHR43418">
    <property type="entry name" value="MULTIFUNCTIONAL TRYPTOPHAN BIOSYNTHESIS PROTEIN-RELATED"/>
    <property type="match status" value="1"/>
</dbReference>
<name>A0A9D1W7A4_9SPHI</name>
<feature type="region of interest" description="CPSase" evidence="8">
    <location>
        <begin position="1"/>
        <end position="180"/>
    </location>
</feature>
<dbReference type="CDD" id="cd01744">
    <property type="entry name" value="GATase1_CPSase"/>
    <property type="match status" value="1"/>
</dbReference>
<organism evidence="10 11">
    <name type="scientific">Candidatus Sphingobacterium stercoripullorum</name>
    <dbReference type="NCBI Taxonomy" id="2838759"/>
    <lineage>
        <taxon>Bacteria</taxon>
        <taxon>Pseudomonadati</taxon>
        <taxon>Bacteroidota</taxon>
        <taxon>Sphingobacteriia</taxon>
        <taxon>Sphingobacteriales</taxon>
        <taxon>Sphingobacteriaceae</taxon>
        <taxon>Sphingobacterium</taxon>
    </lineage>
</organism>
<dbReference type="InterPro" id="IPR002474">
    <property type="entry name" value="CarbamoylP_synth_ssu_N"/>
</dbReference>
<comment type="catalytic activity">
    <reaction evidence="7 8">
        <text>hydrogencarbonate + L-glutamine + 2 ATP + H2O = carbamoyl phosphate + L-glutamate + 2 ADP + phosphate + 2 H(+)</text>
        <dbReference type="Rhea" id="RHEA:18633"/>
        <dbReference type="ChEBI" id="CHEBI:15377"/>
        <dbReference type="ChEBI" id="CHEBI:15378"/>
        <dbReference type="ChEBI" id="CHEBI:17544"/>
        <dbReference type="ChEBI" id="CHEBI:29985"/>
        <dbReference type="ChEBI" id="CHEBI:30616"/>
        <dbReference type="ChEBI" id="CHEBI:43474"/>
        <dbReference type="ChEBI" id="CHEBI:58228"/>
        <dbReference type="ChEBI" id="CHEBI:58359"/>
        <dbReference type="ChEBI" id="CHEBI:456216"/>
        <dbReference type="EC" id="6.3.5.5"/>
    </reaction>
</comment>
<accession>A0A9D1W7A4</accession>
<comment type="caution">
    <text evidence="10">The sequence shown here is derived from an EMBL/GenBank/DDBJ whole genome shotgun (WGS) entry which is preliminary data.</text>
</comment>
<dbReference type="SUPFAM" id="SSF52021">
    <property type="entry name" value="Carbamoyl phosphate synthetase, small subunit N-terminal domain"/>
    <property type="match status" value="1"/>
</dbReference>
<evidence type="ECO:0000256" key="1">
    <source>
        <dbReference type="ARBA" id="ARBA00005077"/>
    </source>
</evidence>
<feature type="domain" description="Carbamoyl-phosphate synthase small subunit N-terminal" evidence="9">
    <location>
        <begin position="7"/>
        <end position="137"/>
    </location>
</feature>
<feature type="binding site" evidence="8">
    <location>
        <position position="301"/>
    </location>
    <ligand>
        <name>L-glutamine</name>
        <dbReference type="ChEBI" id="CHEBI:58359"/>
    </ligand>
</feature>
<dbReference type="InterPro" id="IPR035686">
    <property type="entry name" value="CPSase_GATase1"/>
</dbReference>
<dbReference type="InterPro" id="IPR017926">
    <property type="entry name" value="GATASE"/>
</dbReference>
<feature type="active site" evidence="8">
    <location>
        <position position="343"/>
    </location>
</feature>
<reference evidence="10" key="1">
    <citation type="journal article" date="2021" name="PeerJ">
        <title>Extensive microbial diversity within the chicken gut microbiome revealed by metagenomics and culture.</title>
        <authorList>
            <person name="Gilroy R."/>
            <person name="Ravi A."/>
            <person name="Getino M."/>
            <person name="Pursley I."/>
            <person name="Horton D.L."/>
            <person name="Alikhan N.F."/>
            <person name="Baker D."/>
            <person name="Gharbi K."/>
            <person name="Hall N."/>
            <person name="Watson M."/>
            <person name="Adriaenssens E.M."/>
            <person name="Foster-Nyarko E."/>
            <person name="Jarju S."/>
            <person name="Secka A."/>
            <person name="Antonio M."/>
            <person name="Oren A."/>
            <person name="Chaudhuri R.R."/>
            <person name="La Ragione R."/>
            <person name="Hildebrand F."/>
            <person name="Pallen M.J."/>
        </authorList>
    </citation>
    <scope>NUCLEOTIDE SEQUENCE</scope>
    <source>
        <strain evidence="10">1719</strain>
    </source>
</reference>
<evidence type="ECO:0000259" key="9">
    <source>
        <dbReference type="SMART" id="SM01097"/>
    </source>
</evidence>
<feature type="binding site" evidence="8">
    <location>
        <position position="299"/>
    </location>
    <ligand>
        <name>L-glutamine</name>
        <dbReference type="ChEBI" id="CHEBI:58359"/>
    </ligand>
</feature>
<dbReference type="Pfam" id="PF00988">
    <property type="entry name" value="CPSase_sm_chain"/>
    <property type="match status" value="1"/>
</dbReference>
<evidence type="ECO:0000256" key="6">
    <source>
        <dbReference type="ARBA" id="ARBA00022962"/>
    </source>
</evidence>
<dbReference type="PANTHER" id="PTHR43418:SF7">
    <property type="entry name" value="CARBAMOYL-PHOSPHATE SYNTHASE SMALL CHAIN"/>
    <property type="match status" value="1"/>
</dbReference>
<keyword evidence="8" id="KW-0028">Amino-acid biosynthesis</keyword>
<sequence length="366" mass="40665">MTNFHNMPAVLLLQDGTVFKGVAIGKIGTTLGEICFNTGATGYQEVFTDPSYYGQIMVATHPHIGTYGIKEDESQSERIQIKGLVCKDFSEGYSRHIAQLSTQEFFESENLIGISGIDTRSLVRHIRDKGAMNAIISSENLNIDELKSQLEDFSENQDFEYASKVTTSKVYYYGDEDASTRVAVLDLGVKRNILKNLDDRQVYMKVFPAKTTYEEMKKWGADGYLISNGPGDPSTLDYAVETVKEILADDKPLFGICLGHQVLALANGVKTEKMLNGHRGCNQPVKNLLTNKSEITSQNHGFTVSREQVESNPNLEITHINLNDGTVEGIRVKDKNAFSVQYHPEAGPGPHDSKYLFDQFIAMIKG</sequence>
<dbReference type="PROSITE" id="PS51273">
    <property type="entry name" value="GATASE_TYPE_1"/>
    <property type="match status" value="1"/>
</dbReference>
<dbReference type="GO" id="GO:0006207">
    <property type="term" value="P:'de novo' pyrimidine nucleobase biosynthetic process"/>
    <property type="evidence" value="ECO:0007669"/>
    <property type="project" value="InterPro"/>
</dbReference>
<dbReference type="Proteomes" id="UP000824156">
    <property type="component" value="Unassembled WGS sequence"/>
</dbReference>
<dbReference type="PRINTS" id="PR00096">
    <property type="entry name" value="GATASE"/>
</dbReference>
<feature type="binding site" evidence="8">
    <location>
        <position position="261"/>
    </location>
    <ligand>
        <name>L-glutamine</name>
        <dbReference type="ChEBI" id="CHEBI:58359"/>
    </ligand>
</feature>
<feature type="binding site" evidence="8">
    <location>
        <position position="51"/>
    </location>
    <ligand>
        <name>L-glutamine</name>
        <dbReference type="ChEBI" id="CHEBI:58359"/>
    </ligand>
</feature>
<comment type="pathway">
    <text evidence="1 8">Amino-acid biosynthesis; L-arginine biosynthesis; carbamoyl phosphate from bicarbonate: step 1/1.</text>
</comment>
<evidence type="ECO:0000256" key="4">
    <source>
        <dbReference type="ARBA" id="ARBA00022741"/>
    </source>
</evidence>